<dbReference type="Proteomes" id="UP000324222">
    <property type="component" value="Unassembled WGS sequence"/>
</dbReference>
<keyword evidence="1" id="KW-0472">Membrane</keyword>
<organism evidence="2 3">
    <name type="scientific">Portunus trituberculatus</name>
    <name type="common">Swimming crab</name>
    <name type="synonym">Neptunus trituberculatus</name>
    <dbReference type="NCBI Taxonomy" id="210409"/>
    <lineage>
        <taxon>Eukaryota</taxon>
        <taxon>Metazoa</taxon>
        <taxon>Ecdysozoa</taxon>
        <taxon>Arthropoda</taxon>
        <taxon>Crustacea</taxon>
        <taxon>Multicrustacea</taxon>
        <taxon>Malacostraca</taxon>
        <taxon>Eumalacostraca</taxon>
        <taxon>Eucarida</taxon>
        <taxon>Decapoda</taxon>
        <taxon>Pleocyemata</taxon>
        <taxon>Brachyura</taxon>
        <taxon>Eubrachyura</taxon>
        <taxon>Portunoidea</taxon>
        <taxon>Portunidae</taxon>
        <taxon>Portuninae</taxon>
        <taxon>Portunus</taxon>
    </lineage>
</organism>
<sequence length="165" mass="18592">MVVVLMWQNCTLKQEDTAVEGDSTDQLVEMADKETNTECMFMPLSASLAGSRNSLAPPRVEGTDPRPGIPVIKRSQTFTPSAAVGKSNYVCRLNRSDSDSCVPMYRRAPFKRGTAERRSLRWKGRLGGSLRLSSRSPGSSGNFFIYLFIFFIFFYYVRDCMLAYL</sequence>
<evidence type="ECO:0000256" key="1">
    <source>
        <dbReference type="SAM" id="Phobius"/>
    </source>
</evidence>
<dbReference type="AlphaFoldDB" id="A0A5B7I9K7"/>
<dbReference type="EMBL" id="VSRR010058872">
    <property type="protein sequence ID" value="MPC82111.1"/>
    <property type="molecule type" value="Genomic_DNA"/>
</dbReference>
<protein>
    <submittedName>
        <fullName evidence="2">Protein kibra</fullName>
    </submittedName>
</protein>
<keyword evidence="3" id="KW-1185">Reference proteome</keyword>
<keyword evidence="1" id="KW-1133">Transmembrane helix</keyword>
<keyword evidence="1" id="KW-0812">Transmembrane</keyword>
<dbReference type="OrthoDB" id="5919042at2759"/>
<reference evidence="2 3" key="1">
    <citation type="submission" date="2019-05" db="EMBL/GenBank/DDBJ databases">
        <title>Another draft genome of Portunus trituberculatus and its Hox gene families provides insights of decapod evolution.</title>
        <authorList>
            <person name="Jeong J.-H."/>
            <person name="Song I."/>
            <person name="Kim S."/>
            <person name="Choi T."/>
            <person name="Kim D."/>
            <person name="Ryu S."/>
            <person name="Kim W."/>
        </authorList>
    </citation>
    <scope>NUCLEOTIDE SEQUENCE [LARGE SCALE GENOMIC DNA]</scope>
    <source>
        <tissue evidence="2">Muscle</tissue>
    </source>
</reference>
<accession>A0A5B7I9K7</accession>
<evidence type="ECO:0000313" key="2">
    <source>
        <dbReference type="EMBL" id="MPC82111.1"/>
    </source>
</evidence>
<name>A0A5B7I9K7_PORTR</name>
<proteinExistence type="predicted"/>
<evidence type="ECO:0000313" key="3">
    <source>
        <dbReference type="Proteomes" id="UP000324222"/>
    </source>
</evidence>
<feature type="transmembrane region" description="Helical" evidence="1">
    <location>
        <begin position="140"/>
        <end position="157"/>
    </location>
</feature>
<comment type="caution">
    <text evidence="2">The sequence shown here is derived from an EMBL/GenBank/DDBJ whole genome shotgun (WGS) entry which is preliminary data.</text>
</comment>
<gene>
    <name evidence="2" type="primary">Kibra_1</name>
    <name evidence="2" type="ORF">E2C01_076756</name>
</gene>